<dbReference type="InterPro" id="IPR014284">
    <property type="entry name" value="RNA_pol_sigma-70_dom"/>
</dbReference>
<dbReference type="EMBL" id="CP046522">
    <property type="protein sequence ID" value="QGU96835.1"/>
    <property type="molecule type" value="Genomic_DNA"/>
</dbReference>
<protein>
    <submittedName>
        <fullName evidence="7">Sigma-70 family RNA polymerase sigma factor</fullName>
    </submittedName>
</protein>
<dbReference type="SUPFAM" id="SSF88659">
    <property type="entry name" value="Sigma3 and sigma4 domains of RNA polymerase sigma factors"/>
    <property type="match status" value="1"/>
</dbReference>
<evidence type="ECO:0000256" key="4">
    <source>
        <dbReference type="ARBA" id="ARBA00023163"/>
    </source>
</evidence>
<dbReference type="SUPFAM" id="SSF88946">
    <property type="entry name" value="Sigma2 domain of RNA polymerase sigma factors"/>
    <property type="match status" value="1"/>
</dbReference>
<dbReference type="Gene3D" id="1.10.1740.10">
    <property type="match status" value="1"/>
</dbReference>
<organism evidence="7 8">
    <name type="scientific">Clostridium bovifaecis</name>
    <dbReference type="NCBI Taxonomy" id="2184719"/>
    <lineage>
        <taxon>Bacteria</taxon>
        <taxon>Bacillati</taxon>
        <taxon>Bacillota</taxon>
        <taxon>Clostridia</taxon>
        <taxon>Eubacteriales</taxon>
        <taxon>Clostridiaceae</taxon>
        <taxon>Clostridium</taxon>
    </lineage>
</organism>
<dbReference type="Pfam" id="PF12645">
    <property type="entry name" value="HTH_16"/>
    <property type="match status" value="1"/>
</dbReference>
<dbReference type="Proteomes" id="UP000422764">
    <property type="component" value="Chromosome"/>
</dbReference>
<dbReference type="PANTHER" id="PTHR30385:SF4">
    <property type="entry name" value="RNA POLYMERASE SIGMA-E FACTOR"/>
    <property type="match status" value="1"/>
</dbReference>
<accession>A0A6I6FG75</accession>
<keyword evidence="1" id="KW-0805">Transcription regulation</keyword>
<dbReference type="GO" id="GO:0006352">
    <property type="term" value="P:DNA-templated transcription initiation"/>
    <property type="evidence" value="ECO:0007669"/>
    <property type="project" value="InterPro"/>
</dbReference>
<dbReference type="Pfam" id="PF08281">
    <property type="entry name" value="Sigma70_r4_2"/>
    <property type="match status" value="1"/>
</dbReference>
<dbReference type="PANTHER" id="PTHR30385">
    <property type="entry name" value="SIGMA FACTOR F FLAGELLAR"/>
    <property type="match status" value="1"/>
</dbReference>
<dbReference type="InterPro" id="IPR013325">
    <property type="entry name" value="RNA_pol_sigma_r2"/>
</dbReference>
<keyword evidence="8" id="KW-1185">Reference proteome</keyword>
<dbReference type="InterPro" id="IPR013249">
    <property type="entry name" value="RNA_pol_sigma70_r4_t2"/>
</dbReference>
<evidence type="ECO:0000259" key="6">
    <source>
        <dbReference type="Pfam" id="PF12645"/>
    </source>
</evidence>
<dbReference type="GO" id="GO:0003677">
    <property type="term" value="F:DNA binding"/>
    <property type="evidence" value="ECO:0007669"/>
    <property type="project" value="UniProtKB-KW"/>
</dbReference>
<evidence type="ECO:0000313" key="8">
    <source>
        <dbReference type="Proteomes" id="UP000422764"/>
    </source>
</evidence>
<evidence type="ECO:0000256" key="2">
    <source>
        <dbReference type="ARBA" id="ARBA00023082"/>
    </source>
</evidence>
<name>A0A6I6FG75_9CLOT</name>
<dbReference type="NCBIfam" id="TIGR02937">
    <property type="entry name" value="sigma70-ECF"/>
    <property type="match status" value="1"/>
</dbReference>
<dbReference type="Gene3D" id="1.10.10.10">
    <property type="entry name" value="Winged helix-like DNA-binding domain superfamily/Winged helix DNA-binding domain"/>
    <property type="match status" value="1"/>
</dbReference>
<proteinExistence type="predicted"/>
<dbReference type="InterPro" id="IPR013324">
    <property type="entry name" value="RNA_pol_sigma_r3/r4-like"/>
</dbReference>
<keyword evidence="3" id="KW-0238">DNA-binding</keyword>
<dbReference type="AlphaFoldDB" id="A0A6I6FG75"/>
<sequence length="178" mass="21300">MEELIKKAKEGDREAATAIIEKYKKYVFKKANYYHVPGYDYEDLVQHGYLSIIKAIHMYKLGSNSYNGYFMNAIKMNFAALLKGEINHYREIPDENILNKDEEYNFTIEDEVIAYEEVKELYEALDKLELKEREILERRYIKEESFTEIAADMNFKYDRTTYLRNRALKNTKSILNRK</sequence>
<dbReference type="InterPro" id="IPR036388">
    <property type="entry name" value="WH-like_DNA-bd_sf"/>
</dbReference>
<evidence type="ECO:0000259" key="5">
    <source>
        <dbReference type="Pfam" id="PF08281"/>
    </source>
</evidence>
<reference evidence="7 8" key="1">
    <citation type="submission" date="2019-12" db="EMBL/GenBank/DDBJ databases">
        <title>Genome sequenceing of Clostridium bovifaecis.</title>
        <authorList>
            <person name="Yao Y."/>
        </authorList>
    </citation>
    <scope>NUCLEOTIDE SEQUENCE [LARGE SCALE GENOMIC DNA]</scope>
    <source>
        <strain evidence="7 8">BXX</strain>
    </source>
</reference>
<evidence type="ECO:0000313" key="7">
    <source>
        <dbReference type="EMBL" id="QGU96835.1"/>
    </source>
</evidence>
<gene>
    <name evidence="7" type="ORF">GOM49_10465</name>
</gene>
<keyword evidence="4" id="KW-0804">Transcription</keyword>
<dbReference type="InterPro" id="IPR024760">
    <property type="entry name" value="HTH_dom_conjug_TS-like"/>
</dbReference>
<keyword evidence="2" id="KW-0731">Sigma factor</keyword>
<dbReference type="GO" id="GO:0016987">
    <property type="term" value="F:sigma factor activity"/>
    <property type="evidence" value="ECO:0007669"/>
    <property type="project" value="UniProtKB-KW"/>
</dbReference>
<evidence type="ECO:0000256" key="1">
    <source>
        <dbReference type="ARBA" id="ARBA00023015"/>
    </source>
</evidence>
<feature type="domain" description="RNA polymerase sigma factor 70 region 4 type 2" evidence="5">
    <location>
        <begin position="120"/>
        <end position="164"/>
    </location>
</feature>
<evidence type="ECO:0000256" key="3">
    <source>
        <dbReference type="ARBA" id="ARBA00023125"/>
    </source>
</evidence>
<feature type="domain" description="Helix-turn-helix conjugative transposon-like" evidence="6">
    <location>
        <begin position="3"/>
        <end position="59"/>
    </location>
</feature>